<protein>
    <submittedName>
        <fullName evidence="1">Putative secreted protein</fullName>
    </submittedName>
</protein>
<evidence type="ECO:0000313" key="1">
    <source>
        <dbReference type="EMBL" id="MBW71856.1"/>
    </source>
</evidence>
<organism evidence="1">
    <name type="scientific">Anopheles darlingi</name>
    <name type="common">Mosquito</name>
    <dbReference type="NCBI Taxonomy" id="43151"/>
    <lineage>
        <taxon>Eukaryota</taxon>
        <taxon>Metazoa</taxon>
        <taxon>Ecdysozoa</taxon>
        <taxon>Arthropoda</taxon>
        <taxon>Hexapoda</taxon>
        <taxon>Insecta</taxon>
        <taxon>Pterygota</taxon>
        <taxon>Neoptera</taxon>
        <taxon>Endopterygota</taxon>
        <taxon>Diptera</taxon>
        <taxon>Nematocera</taxon>
        <taxon>Culicoidea</taxon>
        <taxon>Culicidae</taxon>
        <taxon>Anophelinae</taxon>
        <taxon>Anopheles</taxon>
    </lineage>
</organism>
<name>A0A2M4D2U1_ANODA</name>
<sequence length="89" mass="10293">MMDSVTMIVAFFTFRCAAKFISKNISSRLMLRYALAQNIHSFLFPYMCRTPRSPRKGAKVSQTRQHYQTTHSPFLVVVPAMLPPWPGRK</sequence>
<dbReference type="EMBL" id="GGFL01007678">
    <property type="protein sequence ID" value="MBW71856.1"/>
    <property type="molecule type" value="Transcribed_RNA"/>
</dbReference>
<dbReference type="AlphaFoldDB" id="A0A2M4D2U1"/>
<accession>A0A2M4D2U1</accession>
<reference evidence="1" key="1">
    <citation type="submission" date="2018-01" db="EMBL/GenBank/DDBJ databases">
        <title>An insight into the sialome of Amazonian anophelines.</title>
        <authorList>
            <person name="Ribeiro J.M."/>
            <person name="Scarpassa V."/>
            <person name="Calvo E."/>
        </authorList>
    </citation>
    <scope>NUCLEOTIDE SEQUENCE</scope>
</reference>
<proteinExistence type="predicted"/>